<dbReference type="SUPFAM" id="SSF55781">
    <property type="entry name" value="GAF domain-like"/>
    <property type="match status" value="1"/>
</dbReference>
<evidence type="ECO:0000256" key="1">
    <source>
        <dbReference type="ARBA" id="ARBA00038454"/>
    </source>
</evidence>
<dbReference type="InterPro" id="IPR029016">
    <property type="entry name" value="GAF-like_dom_sf"/>
</dbReference>
<proteinExistence type="inferred from homology"/>
<dbReference type="GO" id="GO:0033745">
    <property type="term" value="F:L-methionine-(R)-S-oxide reductase activity"/>
    <property type="evidence" value="ECO:0007669"/>
    <property type="project" value="TreeGrafter"/>
</dbReference>
<dbReference type="AlphaFoldDB" id="A0A1G8NDR8"/>
<sequence>MIETKDPKGMTAEKKLESALLFTKAQLKNEKDTMANLANISAIINMYMDDINWVGFYLMKEGTLILGPFQGKPACNRIAVGEGVCGTAVQEGKTQRVDDVLSLDNHIACDSASRSELVVPIYKEGVVFGVLDIDSPSLARFSDLEQTYMEKLVNLLESSL</sequence>
<dbReference type="EMBL" id="FNDZ01000004">
    <property type="protein sequence ID" value="SDI78236.1"/>
    <property type="molecule type" value="Genomic_DNA"/>
</dbReference>
<dbReference type="Pfam" id="PF13185">
    <property type="entry name" value="GAF_2"/>
    <property type="match status" value="1"/>
</dbReference>
<comment type="similarity">
    <text evidence="1">Belongs to the free Met sulfoxide reductase family.</text>
</comment>
<dbReference type="InterPro" id="IPR000614">
    <property type="entry name" value="FRMsr_CS"/>
</dbReference>
<feature type="domain" description="GAF" evidence="2">
    <location>
        <begin position="54"/>
        <end position="156"/>
    </location>
</feature>
<dbReference type="GO" id="GO:0005829">
    <property type="term" value="C:cytosol"/>
    <property type="evidence" value="ECO:0007669"/>
    <property type="project" value="TreeGrafter"/>
</dbReference>
<reference evidence="3 4" key="1">
    <citation type="submission" date="2016-10" db="EMBL/GenBank/DDBJ databases">
        <authorList>
            <person name="de Groot N.N."/>
        </authorList>
    </citation>
    <scope>NUCLEOTIDE SEQUENCE [LARGE SCALE GENOMIC DNA]</scope>
    <source>
        <strain evidence="3 4">CGMCC 1.5058</strain>
    </source>
</reference>
<evidence type="ECO:0000259" key="2">
    <source>
        <dbReference type="Pfam" id="PF13185"/>
    </source>
</evidence>
<dbReference type="InterPro" id="IPR051330">
    <property type="entry name" value="Phosphatase_reg/MetRdx"/>
</dbReference>
<dbReference type="Gene3D" id="3.30.450.40">
    <property type="match status" value="1"/>
</dbReference>
<dbReference type="RefSeq" id="WP_031575972.1">
    <property type="nucleotide sequence ID" value="NZ_DAMANS010000061.1"/>
</dbReference>
<dbReference type="Proteomes" id="UP000183255">
    <property type="component" value="Unassembled WGS sequence"/>
</dbReference>
<organism evidence="3 4">
    <name type="scientific">Proteiniclasticum ruminis</name>
    <dbReference type="NCBI Taxonomy" id="398199"/>
    <lineage>
        <taxon>Bacteria</taxon>
        <taxon>Bacillati</taxon>
        <taxon>Bacillota</taxon>
        <taxon>Clostridia</taxon>
        <taxon>Eubacteriales</taxon>
        <taxon>Clostridiaceae</taxon>
        <taxon>Proteiniclasticum</taxon>
    </lineage>
</organism>
<dbReference type="FunFam" id="3.30.450.40:FF:000008">
    <property type="entry name" value="GAF domain-containing proteins"/>
    <property type="match status" value="1"/>
</dbReference>
<gene>
    <name evidence="3" type="ORF">SAMN05421804_104171</name>
</gene>
<protein>
    <submittedName>
        <fullName evidence="3">GAF domain-containing protein</fullName>
    </submittedName>
</protein>
<dbReference type="PANTHER" id="PTHR21021">
    <property type="entry name" value="GAF/PUTATIVE CYTOSKELETAL PROTEIN"/>
    <property type="match status" value="1"/>
</dbReference>
<accession>A0A1G8NDR8</accession>
<dbReference type="InterPro" id="IPR003018">
    <property type="entry name" value="GAF"/>
</dbReference>
<dbReference type="PROSITE" id="PS01320">
    <property type="entry name" value="UPF0067"/>
    <property type="match status" value="1"/>
</dbReference>
<evidence type="ECO:0000313" key="3">
    <source>
        <dbReference type="EMBL" id="SDI78236.1"/>
    </source>
</evidence>
<evidence type="ECO:0000313" key="4">
    <source>
        <dbReference type="Proteomes" id="UP000183255"/>
    </source>
</evidence>
<name>A0A1G8NDR8_9CLOT</name>
<dbReference type="PANTHER" id="PTHR21021:SF15">
    <property type="entry name" value="FREE METHIONINE-R-SULFOXIDE REDUCTASE"/>
    <property type="match status" value="1"/>
</dbReference>